<protein>
    <submittedName>
        <fullName evidence="1">5941_t:CDS:1</fullName>
    </submittedName>
</protein>
<comment type="caution">
    <text evidence="1">The sequence shown here is derived from an EMBL/GenBank/DDBJ whole genome shotgun (WGS) entry which is preliminary data.</text>
</comment>
<organism evidence="1 2">
    <name type="scientific">Ambispora leptoticha</name>
    <dbReference type="NCBI Taxonomy" id="144679"/>
    <lineage>
        <taxon>Eukaryota</taxon>
        <taxon>Fungi</taxon>
        <taxon>Fungi incertae sedis</taxon>
        <taxon>Mucoromycota</taxon>
        <taxon>Glomeromycotina</taxon>
        <taxon>Glomeromycetes</taxon>
        <taxon>Archaeosporales</taxon>
        <taxon>Ambisporaceae</taxon>
        <taxon>Ambispora</taxon>
    </lineage>
</organism>
<proteinExistence type="predicted"/>
<name>A0A9N9FHN0_9GLOM</name>
<dbReference type="EMBL" id="CAJVPS010001335">
    <property type="protein sequence ID" value="CAG8534238.1"/>
    <property type="molecule type" value="Genomic_DNA"/>
</dbReference>
<dbReference type="AlphaFoldDB" id="A0A9N9FHN0"/>
<evidence type="ECO:0000313" key="2">
    <source>
        <dbReference type="Proteomes" id="UP000789508"/>
    </source>
</evidence>
<reference evidence="1" key="1">
    <citation type="submission" date="2021-06" db="EMBL/GenBank/DDBJ databases">
        <authorList>
            <person name="Kallberg Y."/>
            <person name="Tangrot J."/>
            <person name="Rosling A."/>
        </authorList>
    </citation>
    <scope>NUCLEOTIDE SEQUENCE</scope>
    <source>
        <strain evidence="1">FL130A</strain>
    </source>
</reference>
<gene>
    <name evidence="1" type="ORF">ALEPTO_LOCUS5091</name>
</gene>
<sequence length="83" mass="9887">MDPVTQKFKQDILALQNKIAQMETEAEWKSEARSRGQVSVQSFRSEYPTEIETLWVEFTAIFNERRKREKRSPQNCTMSYPKK</sequence>
<dbReference type="OrthoDB" id="2400707at2759"/>
<keyword evidence="2" id="KW-1185">Reference proteome</keyword>
<dbReference type="Proteomes" id="UP000789508">
    <property type="component" value="Unassembled WGS sequence"/>
</dbReference>
<accession>A0A9N9FHN0</accession>
<evidence type="ECO:0000313" key="1">
    <source>
        <dbReference type="EMBL" id="CAG8534238.1"/>
    </source>
</evidence>